<gene>
    <name evidence="1" type="ORF">KQI86_18230</name>
</gene>
<dbReference type="Proteomes" id="UP000726170">
    <property type="component" value="Unassembled WGS sequence"/>
</dbReference>
<dbReference type="EMBL" id="JAHLQF010000005">
    <property type="protein sequence ID" value="MBU5486256.1"/>
    <property type="molecule type" value="Genomic_DNA"/>
</dbReference>
<evidence type="ECO:0000313" key="1">
    <source>
        <dbReference type="EMBL" id="MBU5486256.1"/>
    </source>
</evidence>
<protein>
    <submittedName>
        <fullName evidence="1">Uncharacterized protein</fullName>
    </submittedName>
</protein>
<dbReference type="RefSeq" id="WP_216440863.1">
    <property type="nucleotide sequence ID" value="NZ_JAHLQF010000005.1"/>
</dbReference>
<evidence type="ECO:0000313" key="2">
    <source>
        <dbReference type="Proteomes" id="UP000726170"/>
    </source>
</evidence>
<accession>A0ABS6ELZ2</accession>
<sequence length="275" mass="32383">MKSVLLIEQPKKYKIYERQDIISRIRDRFNIKLIEDNYLKDLNLSIKKISFPMNLNVDAYMRNMETAKGYLNKEHGIVAPKVWRKMDYNIYNKFQKELLAYSIVSSMQLILRLKNKSIRNSCIVIYDPTDYHIYEGVLCLSKFAKYIVFLTDNIDKAKILADYVIANYGISPIITRDKNHALKNADFILTSRDWDLIIDKPIWTLDNLFSTFNSGSQYINDVTYRTPWFGKDDISIELLGAILCQMEEKDIERSLKYNGAFLNNIMFNEEVLIFE</sequence>
<proteinExistence type="predicted"/>
<reference evidence="1 2" key="1">
    <citation type="submission" date="2021-06" db="EMBL/GenBank/DDBJ databases">
        <authorList>
            <person name="Sun Q."/>
            <person name="Li D."/>
        </authorList>
    </citation>
    <scope>NUCLEOTIDE SEQUENCE [LARGE SCALE GENOMIC DNA]</scope>
    <source>
        <strain evidence="1 2">MSJ-11</strain>
    </source>
</reference>
<name>A0ABS6ELZ2_9CLOT</name>
<organism evidence="1 2">
    <name type="scientific">Clostridium mobile</name>
    <dbReference type="NCBI Taxonomy" id="2841512"/>
    <lineage>
        <taxon>Bacteria</taxon>
        <taxon>Bacillati</taxon>
        <taxon>Bacillota</taxon>
        <taxon>Clostridia</taxon>
        <taxon>Eubacteriales</taxon>
        <taxon>Clostridiaceae</taxon>
        <taxon>Clostridium</taxon>
    </lineage>
</organism>
<keyword evidence="2" id="KW-1185">Reference proteome</keyword>
<comment type="caution">
    <text evidence="1">The sequence shown here is derived from an EMBL/GenBank/DDBJ whole genome shotgun (WGS) entry which is preliminary data.</text>
</comment>